<dbReference type="InterPro" id="IPR000653">
    <property type="entry name" value="DegT/StrS_aminotransferase"/>
</dbReference>
<keyword evidence="3 4" id="KW-0663">Pyridoxal phosphate</keyword>
<dbReference type="EC" id="2.6.1.59" evidence="5"/>
<dbReference type="PANTHER" id="PTHR30244">
    <property type="entry name" value="TRANSAMINASE"/>
    <property type="match status" value="1"/>
</dbReference>
<keyword evidence="6" id="KW-1185">Reference proteome</keyword>
<gene>
    <name evidence="5" type="primary">rffA</name>
    <name evidence="5" type="synonym">fcnA</name>
    <name evidence="5" type="synonym">wecE</name>
    <name evidence="5" type="ORF">F0Q45_01170</name>
</gene>
<dbReference type="InterPro" id="IPR015422">
    <property type="entry name" value="PyrdxlP-dep_Trfase_small"/>
</dbReference>
<name>A0A5B1BY03_MYCSI</name>
<dbReference type="PIRSF" id="PIRSF000390">
    <property type="entry name" value="PLP_StrS"/>
    <property type="match status" value="1"/>
</dbReference>
<reference evidence="5 6" key="1">
    <citation type="submission" date="2019-09" db="EMBL/GenBank/DDBJ databases">
        <title>Report of infection by Mycobacterium simiae a patient suffering from pulmonary tuberculosis.</title>
        <authorList>
            <person name="Mohanty P.S."/>
            <person name="Bansal A.K."/>
            <person name="Singh H."/>
            <person name="Sharma S."/>
            <person name="Patil S.A."/>
            <person name="Upadhaya P."/>
            <person name="Singh P.K."/>
            <person name="Kumar D."/>
            <person name="Kumar S."/>
            <person name="Singh R.K."/>
            <person name="Chaudhary B."/>
        </authorList>
    </citation>
    <scope>NUCLEOTIDE SEQUENCE [LARGE SCALE GENOMIC DNA]</scope>
    <source>
        <strain evidence="5 6">JAL-560-SIM</strain>
    </source>
</reference>
<evidence type="ECO:0000256" key="1">
    <source>
        <dbReference type="ARBA" id="ARBA00001933"/>
    </source>
</evidence>
<evidence type="ECO:0000313" key="5">
    <source>
        <dbReference type="EMBL" id="KAA1252044.1"/>
    </source>
</evidence>
<dbReference type="PANTHER" id="PTHR30244:SF34">
    <property type="entry name" value="DTDP-4-AMINO-4,6-DIDEOXYGALACTOSE TRANSAMINASE"/>
    <property type="match status" value="1"/>
</dbReference>
<dbReference type="NCBIfam" id="NF008687">
    <property type="entry name" value="PRK11706.1"/>
    <property type="match status" value="1"/>
</dbReference>
<protein>
    <submittedName>
        <fullName evidence="5">dTDP-4-amino-4,6-dideoxygalactose transaminase</fullName>
        <ecNumber evidence="5">2.6.1.59</ecNumber>
    </submittedName>
</protein>
<accession>A0A5B1BY03</accession>
<dbReference type="InterPro" id="IPR012749">
    <property type="entry name" value="WecE-like"/>
</dbReference>
<dbReference type="Proteomes" id="UP000324701">
    <property type="component" value="Unassembled WGS sequence"/>
</dbReference>
<dbReference type="EMBL" id="VTZN01000003">
    <property type="protein sequence ID" value="KAA1252044.1"/>
    <property type="molecule type" value="Genomic_DNA"/>
</dbReference>
<dbReference type="OrthoDB" id="9804264at2"/>
<dbReference type="GO" id="GO:0030170">
    <property type="term" value="F:pyridoxal phosphate binding"/>
    <property type="evidence" value="ECO:0007669"/>
    <property type="project" value="TreeGrafter"/>
</dbReference>
<comment type="caution">
    <text evidence="5">The sequence shown here is derived from an EMBL/GenBank/DDBJ whole genome shotgun (WGS) entry which is preliminary data.</text>
</comment>
<proteinExistence type="inferred from homology"/>
<comment type="similarity">
    <text evidence="4">Belongs to the DegT/DnrJ/EryC1 family.</text>
</comment>
<evidence type="ECO:0000256" key="4">
    <source>
        <dbReference type="RuleBase" id="RU004508"/>
    </source>
</evidence>
<evidence type="ECO:0000313" key="6">
    <source>
        <dbReference type="Proteomes" id="UP000324701"/>
    </source>
</evidence>
<sequence length="386" mass="42998">MRIPFNKPAVVGSELTYVSEAVAGGHASGDGPFTKRAQAMLENCFNASRVLLTTSCTSALELAALLCDLRPGDEVIVPSYTFVSTANAFVLRGARPVFVDIRPDTLNIDEQLIERAITPRTRAIVPVHYAGVACEMDLIMDIADRHELLVVEDAAQGVFARYKDRWLGTIGHLGCYSFHETKNISCGEGGALLINDPTMERRAEILREKGTNRSQFLRGQADKYTWVDVGSSYLPSDMLAAFLVGQIENMEKITRRRGEVFDRYAKILAPLVQQGVIRIPVVPMDCTTNYHMFYVLTADIEERTALIAHLRTAGVLAVFHYVPLHSSPFAHSLGMPQRNLPRTDELSARLVRLPMYFDLSDQDVEEVASIVLDFYQTRPTPVIHRA</sequence>
<comment type="cofactor">
    <cofactor evidence="1">
        <name>pyridoxal 5'-phosphate</name>
        <dbReference type="ChEBI" id="CHEBI:597326"/>
    </cofactor>
</comment>
<dbReference type="GO" id="GO:0000271">
    <property type="term" value="P:polysaccharide biosynthetic process"/>
    <property type="evidence" value="ECO:0007669"/>
    <property type="project" value="TreeGrafter"/>
</dbReference>
<dbReference type="FunFam" id="3.40.640.10:FF:000037">
    <property type="entry name" value="dTDP-4-amino-4,6-dideoxygalactose transaminase"/>
    <property type="match status" value="1"/>
</dbReference>
<dbReference type="GO" id="GO:0019180">
    <property type="term" value="F:dTDP-4-amino-4,6-dideoxygalactose transaminase activity"/>
    <property type="evidence" value="ECO:0007669"/>
    <property type="project" value="UniProtKB-EC"/>
</dbReference>
<dbReference type="Gene3D" id="3.40.640.10">
    <property type="entry name" value="Type I PLP-dependent aspartate aminotransferase-like (Major domain)"/>
    <property type="match status" value="1"/>
</dbReference>
<dbReference type="Gene3D" id="3.90.1150.10">
    <property type="entry name" value="Aspartate Aminotransferase, domain 1"/>
    <property type="match status" value="1"/>
</dbReference>
<dbReference type="InterPro" id="IPR015424">
    <property type="entry name" value="PyrdxlP-dep_Trfase"/>
</dbReference>
<evidence type="ECO:0000256" key="2">
    <source>
        <dbReference type="PIRSR" id="PIRSR000390-1"/>
    </source>
</evidence>
<dbReference type="Pfam" id="PF01041">
    <property type="entry name" value="DegT_DnrJ_EryC1"/>
    <property type="match status" value="1"/>
</dbReference>
<dbReference type="AlphaFoldDB" id="A0A5B1BY03"/>
<organism evidence="5 6">
    <name type="scientific">Mycobacterium simiae</name>
    <name type="common">Mycobacterium habana</name>
    <dbReference type="NCBI Taxonomy" id="1784"/>
    <lineage>
        <taxon>Bacteria</taxon>
        <taxon>Bacillati</taxon>
        <taxon>Actinomycetota</taxon>
        <taxon>Actinomycetes</taxon>
        <taxon>Mycobacteriales</taxon>
        <taxon>Mycobacteriaceae</taxon>
        <taxon>Mycobacterium</taxon>
        <taxon>Mycobacterium simiae complex</taxon>
    </lineage>
</organism>
<dbReference type="NCBIfam" id="TIGR02379">
    <property type="entry name" value="ECA_wecE"/>
    <property type="match status" value="1"/>
</dbReference>
<dbReference type="SUPFAM" id="SSF53383">
    <property type="entry name" value="PLP-dependent transferases"/>
    <property type="match status" value="1"/>
</dbReference>
<dbReference type="InterPro" id="IPR015421">
    <property type="entry name" value="PyrdxlP-dep_Trfase_major"/>
</dbReference>
<evidence type="ECO:0000256" key="3">
    <source>
        <dbReference type="PIRSR" id="PIRSR000390-2"/>
    </source>
</evidence>
<dbReference type="CDD" id="cd00616">
    <property type="entry name" value="AHBA_syn"/>
    <property type="match status" value="1"/>
</dbReference>
<keyword evidence="5" id="KW-0032">Aminotransferase</keyword>
<feature type="active site" description="Proton acceptor" evidence="2">
    <location>
        <position position="182"/>
    </location>
</feature>
<feature type="modified residue" description="N6-(pyridoxal phosphate)lysine" evidence="3">
    <location>
        <position position="182"/>
    </location>
</feature>
<keyword evidence="5" id="KW-0808">Transferase</keyword>